<dbReference type="PANTHER" id="PTHR24113:SF15">
    <property type="entry name" value="NACHT DOMAIN-CONTAINING PROTEIN"/>
    <property type="match status" value="1"/>
</dbReference>
<dbReference type="SUPFAM" id="SSF52047">
    <property type="entry name" value="RNI-like"/>
    <property type="match status" value="1"/>
</dbReference>
<dbReference type="EMBL" id="GG745363">
    <property type="protein sequence ID" value="KNE69914.1"/>
    <property type="molecule type" value="Genomic_DNA"/>
</dbReference>
<feature type="region of interest" description="Disordered" evidence="1">
    <location>
        <begin position="26"/>
        <end position="51"/>
    </location>
</feature>
<dbReference type="AlphaFoldDB" id="A0A0L0T5S1"/>
<dbReference type="Gene3D" id="3.80.10.10">
    <property type="entry name" value="Ribonuclease Inhibitor"/>
    <property type="match status" value="1"/>
</dbReference>
<dbReference type="SMART" id="SM00368">
    <property type="entry name" value="LRR_RI"/>
    <property type="match status" value="1"/>
</dbReference>
<reference evidence="2 3" key="1">
    <citation type="submission" date="2009-11" db="EMBL/GenBank/DDBJ databases">
        <title>Annotation of Allomyces macrogynus ATCC 38327.</title>
        <authorList>
            <consortium name="The Broad Institute Genome Sequencing Platform"/>
            <person name="Russ C."/>
            <person name="Cuomo C."/>
            <person name="Burger G."/>
            <person name="Gray M.W."/>
            <person name="Holland P.W.H."/>
            <person name="King N."/>
            <person name="Lang F.B.F."/>
            <person name="Roger A.J."/>
            <person name="Ruiz-Trillo I."/>
            <person name="Young S.K."/>
            <person name="Zeng Q."/>
            <person name="Gargeya S."/>
            <person name="Fitzgerald M."/>
            <person name="Haas B."/>
            <person name="Abouelleil A."/>
            <person name="Alvarado L."/>
            <person name="Arachchi H.M."/>
            <person name="Berlin A."/>
            <person name="Chapman S.B."/>
            <person name="Gearin G."/>
            <person name="Goldberg J."/>
            <person name="Griggs A."/>
            <person name="Gujja S."/>
            <person name="Hansen M."/>
            <person name="Heiman D."/>
            <person name="Howarth C."/>
            <person name="Larimer J."/>
            <person name="Lui A."/>
            <person name="MacDonald P.J.P."/>
            <person name="McCowen C."/>
            <person name="Montmayeur A."/>
            <person name="Murphy C."/>
            <person name="Neiman D."/>
            <person name="Pearson M."/>
            <person name="Priest M."/>
            <person name="Roberts A."/>
            <person name="Saif S."/>
            <person name="Shea T."/>
            <person name="Sisk P."/>
            <person name="Stolte C."/>
            <person name="Sykes S."/>
            <person name="Wortman J."/>
            <person name="Nusbaum C."/>
            <person name="Birren B."/>
        </authorList>
    </citation>
    <scope>NUCLEOTIDE SEQUENCE [LARGE SCALE GENOMIC DNA]</scope>
    <source>
        <strain evidence="2 3">ATCC 38327</strain>
    </source>
</reference>
<protein>
    <recommendedName>
        <fullName evidence="4">F-box domain-containing protein</fullName>
    </recommendedName>
</protein>
<dbReference type="PANTHER" id="PTHR24113">
    <property type="entry name" value="RAN GTPASE-ACTIVATING PROTEIN 1"/>
    <property type="match status" value="1"/>
</dbReference>
<reference evidence="3" key="2">
    <citation type="submission" date="2009-11" db="EMBL/GenBank/DDBJ databases">
        <title>The Genome Sequence of Allomyces macrogynus strain ATCC 38327.</title>
        <authorList>
            <consortium name="The Broad Institute Genome Sequencing Platform"/>
            <person name="Russ C."/>
            <person name="Cuomo C."/>
            <person name="Shea T."/>
            <person name="Young S.K."/>
            <person name="Zeng Q."/>
            <person name="Koehrsen M."/>
            <person name="Haas B."/>
            <person name="Borodovsky M."/>
            <person name="Guigo R."/>
            <person name="Alvarado L."/>
            <person name="Berlin A."/>
            <person name="Borenstein D."/>
            <person name="Chen Z."/>
            <person name="Engels R."/>
            <person name="Freedman E."/>
            <person name="Gellesch M."/>
            <person name="Goldberg J."/>
            <person name="Griggs A."/>
            <person name="Gujja S."/>
            <person name="Heiman D."/>
            <person name="Hepburn T."/>
            <person name="Howarth C."/>
            <person name="Jen D."/>
            <person name="Larson L."/>
            <person name="Lewis B."/>
            <person name="Mehta T."/>
            <person name="Park D."/>
            <person name="Pearson M."/>
            <person name="Roberts A."/>
            <person name="Saif S."/>
            <person name="Shenoy N."/>
            <person name="Sisk P."/>
            <person name="Stolte C."/>
            <person name="Sykes S."/>
            <person name="Walk T."/>
            <person name="White J."/>
            <person name="Yandava C."/>
            <person name="Burger G."/>
            <person name="Gray M.W."/>
            <person name="Holland P.W.H."/>
            <person name="King N."/>
            <person name="Lang F.B.F."/>
            <person name="Roger A.J."/>
            <person name="Ruiz-Trillo I."/>
            <person name="Lander E."/>
            <person name="Nusbaum C."/>
        </authorList>
    </citation>
    <scope>NUCLEOTIDE SEQUENCE [LARGE SCALE GENOMIC DNA]</scope>
    <source>
        <strain evidence="3">ATCC 38327</strain>
    </source>
</reference>
<dbReference type="GO" id="GO:0006913">
    <property type="term" value="P:nucleocytoplasmic transport"/>
    <property type="evidence" value="ECO:0007669"/>
    <property type="project" value="TreeGrafter"/>
</dbReference>
<dbReference type="Proteomes" id="UP000054350">
    <property type="component" value="Unassembled WGS sequence"/>
</dbReference>
<dbReference type="InterPro" id="IPR032675">
    <property type="entry name" value="LRR_dom_sf"/>
</dbReference>
<evidence type="ECO:0000313" key="2">
    <source>
        <dbReference type="EMBL" id="KNE69914.1"/>
    </source>
</evidence>
<dbReference type="GO" id="GO:0005096">
    <property type="term" value="F:GTPase activator activity"/>
    <property type="evidence" value="ECO:0007669"/>
    <property type="project" value="InterPro"/>
</dbReference>
<dbReference type="GO" id="GO:0048471">
    <property type="term" value="C:perinuclear region of cytoplasm"/>
    <property type="evidence" value="ECO:0007669"/>
    <property type="project" value="TreeGrafter"/>
</dbReference>
<keyword evidence="3" id="KW-1185">Reference proteome</keyword>
<dbReference type="GO" id="GO:0031267">
    <property type="term" value="F:small GTPase binding"/>
    <property type="evidence" value="ECO:0007669"/>
    <property type="project" value="TreeGrafter"/>
</dbReference>
<name>A0A0L0T5S1_ALLM3</name>
<accession>A0A0L0T5S1</accession>
<evidence type="ECO:0000313" key="3">
    <source>
        <dbReference type="Proteomes" id="UP000054350"/>
    </source>
</evidence>
<gene>
    <name evidence="2" type="ORF">AMAG_14762</name>
</gene>
<proteinExistence type="predicted"/>
<feature type="compositionally biased region" description="Low complexity" evidence="1">
    <location>
        <begin position="42"/>
        <end position="51"/>
    </location>
</feature>
<evidence type="ECO:0008006" key="4">
    <source>
        <dbReference type="Google" id="ProtNLM"/>
    </source>
</evidence>
<dbReference type="STRING" id="578462.A0A0L0T5S1"/>
<dbReference type="InterPro" id="IPR027038">
    <property type="entry name" value="RanGap"/>
</dbReference>
<dbReference type="VEuPathDB" id="FungiDB:AMAG_14762"/>
<dbReference type="GO" id="GO:0005634">
    <property type="term" value="C:nucleus"/>
    <property type="evidence" value="ECO:0007669"/>
    <property type="project" value="TreeGrafter"/>
</dbReference>
<dbReference type="GO" id="GO:0005829">
    <property type="term" value="C:cytosol"/>
    <property type="evidence" value="ECO:0007669"/>
    <property type="project" value="TreeGrafter"/>
</dbReference>
<sequence length="526" mass="57242">MTPATPTLNFNDFFKSMPHATAPAVVQPAPRCERATSSATTAPSGRSPARSSALEQLPSLVYEHILRHLVHNGARDTIMFLARVSPVLYVPAVRTLMEWALLPVHLIPLAGVAPDTEQCKYLAHVRDVDMPPSWPSLVGHVGIVCQREPAFVRSLYSGAYYNENEPPWWTGEAVSFQRDDVDLGGTKPWYLITRADVREPYGRVFVDPRDLIQIPLDTVRRVEFTERPIARLPPGTTHFTMVDHDESNRKVLPHLAKSFPSTLQSLTIFGNVDPIVGMFLGMFLPANLCVLDLAEVTPEGPAIEALTPYIYCAPHLHRLVCPLFAPTAASALIRVLGTALRDLDISAAHLSLDDLTTLVQKMPPRLAWLRADSVVVPTGAWPRLLQHLPPSLVDLSLTSSKLADADVAALAQAMPPGLTELNLSNNCIGPAGVAHLAPELPASLYDLNLSINPVGEAGLVTLLEHCPPRLVRLSLVNGGFNGTAFLRLVDQLPPSIQVVQLGGSAWISSSERDVLVDSKTGVRFVC</sequence>
<evidence type="ECO:0000256" key="1">
    <source>
        <dbReference type="SAM" id="MobiDB-lite"/>
    </source>
</evidence>
<organism evidence="2 3">
    <name type="scientific">Allomyces macrogynus (strain ATCC 38327)</name>
    <name type="common">Allomyces javanicus var. macrogynus</name>
    <dbReference type="NCBI Taxonomy" id="578462"/>
    <lineage>
        <taxon>Eukaryota</taxon>
        <taxon>Fungi</taxon>
        <taxon>Fungi incertae sedis</taxon>
        <taxon>Blastocladiomycota</taxon>
        <taxon>Blastocladiomycetes</taxon>
        <taxon>Blastocladiales</taxon>
        <taxon>Blastocladiaceae</taxon>
        <taxon>Allomyces</taxon>
    </lineage>
</organism>
<dbReference type="OrthoDB" id="120976at2759"/>